<keyword evidence="1" id="KW-0812">Transmembrane</keyword>
<dbReference type="PANTHER" id="PTHR40115">
    <property type="entry name" value="INNER MEMBRANE PROTEIN WITH PEPSY TM HELIX"/>
    <property type="match status" value="1"/>
</dbReference>
<keyword evidence="1" id="KW-1133">Transmembrane helix</keyword>
<organism evidence="2 3">
    <name type="scientific">Singulisphaera acidiphila (strain ATCC BAA-1392 / DSM 18658 / VKM B-2454 / MOB10)</name>
    <dbReference type="NCBI Taxonomy" id="886293"/>
    <lineage>
        <taxon>Bacteria</taxon>
        <taxon>Pseudomonadati</taxon>
        <taxon>Planctomycetota</taxon>
        <taxon>Planctomycetia</taxon>
        <taxon>Isosphaerales</taxon>
        <taxon>Isosphaeraceae</taxon>
        <taxon>Singulisphaera</taxon>
    </lineage>
</organism>
<dbReference type="EMBL" id="CP003364">
    <property type="protein sequence ID" value="AGA27846.1"/>
    <property type="molecule type" value="Genomic_DNA"/>
</dbReference>
<feature type="transmembrane region" description="Helical" evidence="1">
    <location>
        <begin position="251"/>
        <end position="273"/>
    </location>
</feature>
<dbReference type="KEGG" id="saci:Sinac_3596"/>
<feature type="transmembrane region" description="Helical" evidence="1">
    <location>
        <begin position="33"/>
        <end position="52"/>
    </location>
</feature>
<name>L0DGP7_SINAD</name>
<dbReference type="InterPro" id="IPR032307">
    <property type="entry name" value="PepSY_TM-like_2"/>
</dbReference>
<keyword evidence="3" id="KW-1185">Reference proteome</keyword>
<dbReference type="RefSeq" id="WP_015246989.1">
    <property type="nucleotide sequence ID" value="NC_019892.1"/>
</dbReference>
<gene>
    <name evidence="2" type="ordered locus">Sinac_3596</name>
</gene>
<evidence type="ECO:0000256" key="1">
    <source>
        <dbReference type="SAM" id="Phobius"/>
    </source>
</evidence>
<proteinExistence type="predicted"/>
<dbReference type="HOGENOM" id="CLU_050375_0_0_0"/>
<keyword evidence="1" id="KW-0472">Membrane</keyword>
<dbReference type="PANTHER" id="PTHR40115:SF1">
    <property type="entry name" value="INNER MEMBRANE PROTEIN WITH PEPSY TM HELIX"/>
    <property type="match status" value="1"/>
</dbReference>
<evidence type="ECO:0000313" key="3">
    <source>
        <dbReference type="Proteomes" id="UP000010798"/>
    </source>
</evidence>
<dbReference type="eggNOG" id="COG3295">
    <property type="taxonomic scope" value="Bacteria"/>
</dbReference>
<dbReference type="AlphaFoldDB" id="L0DGP7"/>
<dbReference type="STRING" id="886293.Sinac_3596"/>
<feature type="transmembrane region" description="Helical" evidence="1">
    <location>
        <begin position="285"/>
        <end position="305"/>
    </location>
</feature>
<dbReference type="Proteomes" id="UP000010798">
    <property type="component" value="Chromosome"/>
</dbReference>
<evidence type="ECO:0000313" key="2">
    <source>
        <dbReference type="EMBL" id="AGA27846.1"/>
    </source>
</evidence>
<sequence length="307" mass="33608">MTTEPQSRVARPSSRARVRYNAGMKLVRRAHMYVGLFLVPFVLLYGLTAFLFNHPDWFSDRSVRLITTQDAAGTSLGSFPNAGELSAQVIQAINQGGTSRVSLSTAQVPAYSRDLALTAKGAEAEQVIFLELEARTGSVRSAPAPKPVSRPAWARASVPLDSPPAEVARTAVAAILKKWGRGPDEVKVRTPPELIFAVESDDGTTWRAAYNLQTEALTVRPWGPDLSTRRFLTAMHLACRYPSQINVQWCWAAIVDLMAVAMVFWGFSGLFMWWQMKSLRRLGAIVLAASLIGSILVAIGMHGLIGR</sequence>
<protein>
    <submittedName>
        <fullName evidence="2">Uncharacterized protein</fullName>
    </submittedName>
</protein>
<accession>L0DGP7</accession>
<dbReference type="OrthoDB" id="213240at2"/>
<reference evidence="2 3" key="1">
    <citation type="submission" date="2012-02" db="EMBL/GenBank/DDBJ databases">
        <title>Complete sequence of chromosome of Singulisphaera acidiphila DSM 18658.</title>
        <authorList>
            <consortium name="US DOE Joint Genome Institute (JGI-PGF)"/>
            <person name="Lucas S."/>
            <person name="Copeland A."/>
            <person name="Lapidus A."/>
            <person name="Glavina del Rio T."/>
            <person name="Dalin E."/>
            <person name="Tice H."/>
            <person name="Bruce D."/>
            <person name="Goodwin L."/>
            <person name="Pitluck S."/>
            <person name="Peters L."/>
            <person name="Ovchinnikova G."/>
            <person name="Chertkov O."/>
            <person name="Kyrpides N."/>
            <person name="Mavromatis K."/>
            <person name="Ivanova N."/>
            <person name="Brettin T."/>
            <person name="Detter J.C."/>
            <person name="Han C."/>
            <person name="Larimer F."/>
            <person name="Land M."/>
            <person name="Hauser L."/>
            <person name="Markowitz V."/>
            <person name="Cheng J.-F."/>
            <person name="Hugenholtz P."/>
            <person name="Woyke T."/>
            <person name="Wu D."/>
            <person name="Tindall B."/>
            <person name="Pomrenke H."/>
            <person name="Brambilla E."/>
            <person name="Klenk H.-P."/>
            <person name="Eisen J.A."/>
        </authorList>
    </citation>
    <scope>NUCLEOTIDE SEQUENCE [LARGE SCALE GENOMIC DNA]</scope>
    <source>
        <strain evidence="3">ATCC BAA-1392 / DSM 18658 / VKM B-2454 / MOB10</strain>
    </source>
</reference>